<dbReference type="Gene3D" id="3.40.50.1010">
    <property type="entry name" value="5'-nuclease"/>
    <property type="match status" value="1"/>
</dbReference>
<sequence>MNTPVTSKAMQPMLRVLHRSAKFSWTPWSSRPALAAVGWSQSHLIRRFAALDLNLDNTTQPQPRAASESERELSQTQGMTASLDPPSLTSQPPVDATKNPEAVQITRKVAILWDLDNVRPQGPVAEAVRQLRRLAEDHGEVVEFTATANRHALDHIPGFVSTQRAERKALDRLETSGQVVPESPYVCPICGARRKTNVLLKKHFKQLHERERTKKLAHLGDLRRKGSSKAKKFLLRNGEDLAKRTAAHAEVLGHKRGYGLKSQLELSGVSVRVVSNEPESADQALHKLWASVSRKGLSALVLVSDDSDFLTMISGAAKHGVRTIVVGENPDGELARKATEWVSWHADLGLGGTGWTGLMNMRKHCRSARKNLADGEM</sequence>
<evidence type="ECO:0000256" key="1">
    <source>
        <dbReference type="PROSITE-ProRule" id="PRU00042"/>
    </source>
</evidence>
<comment type="caution">
    <text evidence="4">The sequence shown here is derived from an EMBL/GenBank/DDBJ whole genome shotgun (WGS) entry which is preliminary data.</text>
</comment>
<feature type="region of interest" description="Disordered" evidence="2">
    <location>
        <begin position="57"/>
        <end position="101"/>
    </location>
</feature>
<evidence type="ECO:0000259" key="3">
    <source>
        <dbReference type="PROSITE" id="PS50157"/>
    </source>
</evidence>
<dbReference type="EMBL" id="JBAWTH010000175">
    <property type="protein sequence ID" value="KAL2273696.1"/>
    <property type="molecule type" value="Genomic_DNA"/>
</dbReference>
<proteinExistence type="predicted"/>
<protein>
    <recommendedName>
        <fullName evidence="3">C2H2-type domain-containing protein</fullName>
    </recommendedName>
</protein>
<reference evidence="4 5" key="1">
    <citation type="submission" date="2024-03" db="EMBL/GenBank/DDBJ databases">
        <title>A high-quality draft genome sequence of Diaporthe vaccinii, a causative agent of upright dieback and viscid rot disease in cranberry plants.</title>
        <authorList>
            <person name="Sarrasin M."/>
            <person name="Lang B.F."/>
            <person name="Burger G."/>
        </authorList>
    </citation>
    <scope>NUCLEOTIDE SEQUENCE [LARGE SCALE GENOMIC DNA]</scope>
    <source>
        <strain evidence="4 5">IS7</strain>
    </source>
</reference>
<name>A0ABR4DUM0_9PEZI</name>
<dbReference type="InterPro" id="IPR013087">
    <property type="entry name" value="Znf_C2H2_type"/>
</dbReference>
<evidence type="ECO:0000313" key="4">
    <source>
        <dbReference type="EMBL" id="KAL2273696.1"/>
    </source>
</evidence>
<dbReference type="Proteomes" id="UP001600888">
    <property type="component" value="Unassembled WGS sequence"/>
</dbReference>
<keyword evidence="5" id="KW-1185">Reference proteome</keyword>
<accession>A0ABR4DUM0</accession>
<evidence type="ECO:0000313" key="5">
    <source>
        <dbReference type="Proteomes" id="UP001600888"/>
    </source>
</evidence>
<dbReference type="PROSITE" id="PS50157">
    <property type="entry name" value="ZINC_FINGER_C2H2_2"/>
    <property type="match status" value="1"/>
</dbReference>
<keyword evidence="1" id="KW-0863">Zinc-finger</keyword>
<gene>
    <name evidence="4" type="ORF">FJTKL_04151</name>
</gene>
<evidence type="ECO:0000256" key="2">
    <source>
        <dbReference type="SAM" id="MobiDB-lite"/>
    </source>
</evidence>
<feature type="domain" description="C2H2-type" evidence="3">
    <location>
        <begin position="185"/>
        <end position="213"/>
    </location>
</feature>
<organism evidence="4 5">
    <name type="scientific">Diaporthe vaccinii</name>
    <dbReference type="NCBI Taxonomy" id="105482"/>
    <lineage>
        <taxon>Eukaryota</taxon>
        <taxon>Fungi</taxon>
        <taxon>Dikarya</taxon>
        <taxon>Ascomycota</taxon>
        <taxon>Pezizomycotina</taxon>
        <taxon>Sordariomycetes</taxon>
        <taxon>Sordariomycetidae</taxon>
        <taxon>Diaporthales</taxon>
        <taxon>Diaporthaceae</taxon>
        <taxon>Diaporthe</taxon>
        <taxon>Diaporthe eres species complex</taxon>
    </lineage>
</organism>
<dbReference type="PANTHER" id="PTHR35744">
    <property type="entry name" value="C2H2-TYPE DOMAIN-CONTAINING PROTEIN"/>
    <property type="match status" value="1"/>
</dbReference>
<dbReference type="PANTHER" id="PTHR35744:SF4">
    <property type="entry name" value="OS04G0464600 PROTEIN"/>
    <property type="match status" value="1"/>
</dbReference>
<dbReference type="EMBL" id="JBAWTH010000175">
    <property type="protein sequence ID" value="KAL2273695.1"/>
    <property type="molecule type" value="Genomic_DNA"/>
</dbReference>
<keyword evidence="1" id="KW-0862">Zinc</keyword>
<keyword evidence="1" id="KW-0479">Metal-binding</keyword>